<dbReference type="STRING" id="1462526.BN990_04164"/>
<dbReference type="Gene3D" id="2.60.120.260">
    <property type="entry name" value="Galactose-binding domain-like"/>
    <property type="match status" value="1"/>
</dbReference>
<dbReference type="RefSeq" id="WP_038246615.1">
    <property type="nucleotide sequence ID" value="NZ_BNER01000008.1"/>
</dbReference>
<gene>
    <name evidence="1" type="ORF">BN990_04164</name>
</gene>
<evidence type="ECO:0000313" key="1">
    <source>
        <dbReference type="EMBL" id="CDQ41787.1"/>
    </source>
</evidence>
<sequence length="710" mass="82469">MGIGRIQMNRAIEKIIKHYMFHGRYPSFQTITHHLSGWLRSNTLGAPSFRPILARRKEASNHRAYNENINAIYTDLSDAYETTINQTKQSMADFEYVQTEREKLKYDLSLLDRDISRLLMIESNTDHKYFDGEIISFESAEHIDQANSSVSLDLKKRKASLKDMNHLSSKVKVDPSKAQFDTLMANSRTAALESLSRAFDNNKNTSWWEVVKTKTPGSIDGEDKKGMRAELTVLFEKQKTINEIRYLAHHGKPVYTKVEYTTNGSSFHPLPGKQNYREVTDLEVWEFSPINATGVKFIYEKKEHDDRSAGQYQFYFGAKDISFFQKAYETEGELFTKPIQFSGPVRMVSIEAEHDAPPSTSIDYEIAAYDPNKQVNDLSWHPISSMDENNPQYSQLIEFNTKHLRTAHIKKGEETREVINGMKVFRLIKDNGDPIISEILENAGTREDKETFETIQNAQLFRGINQWKREKTYSPFTGQIPLNYHWSNLIKQNPENIDIDFLPISNTLRLKGNESGKSDNLYRFTTCVYMEEAVTSPMSLALLQTLPTGIRKRLGTYSVYVNQSRQKTVHDEITMNLKRGWNEIVILYHWGDMQERKDLRDDYLPSETYLGKFNFHNQTKIRAELNPMTYLDTHQLFYNLSPNNREHFTIYERQVVLNYLPKDCLFQFKYEAGISDESLSNELLLKAKLKREDSNISVTPTIHEIKLRAR</sequence>
<reference evidence="2" key="2">
    <citation type="submission" date="2014-05" db="EMBL/GenBank/DDBJ databases">
        <title>Draft genome sequence of Virgibacillus massiliensis Vm-5.</title>
        <authorList>
            <person name="Khelaifia S."/>
            <person name="Croce O."/>
            <person name="Lagier J.C."/>
            <person name="Raoult D."/>
        </authorList>
    </citation>
    <scope>NUCLEOTIDE SEQUENCE [LARGE SCALE GENOMIC DNA]</scope>
    <source>
        <strain evidence="2">Vm-5</strain>
    </source>
</reference>
<dbReference type="SUPFAM" id="SSF49785">
    <property type="entry name" value="Galactose-binding domain-like"/>
    <property type="match status" value="1"/>
</dbReference>
<accession>A0A024QHQ2</accession>
<dbReference type="InterPro" id="IPR008979">
    <property type="entry name" value="Galactose-bd-like_sf"/>
</dbReference>
<name>A0A024QHQ2_9BACI</name>
<reference evidence="1 2" key="1">
    <citation type="submission" date="2014-03" db="EMBL/GenBank/DDBJ databases">
        <authorList>
            <person name="Urmite Genomes U."/>
        </authorList>
    </citation>
    <scope>NUCLEOTIDE SEQUENCE [LARGE SCALE GENOMIC DNA]</scope>
    <source>
        <strain evidence="1 2">Vm-5</strain>
    </source>
</reference>
<evidence type="ECO:0008006" key="3">
    <source>
        <dbReference type="Google" id="ProtNLM"/>
    </source>
</evidence>
<dbReference type="OrthoDB" id="2973761at2"/>
<evidence type="ECO:0000313" key="2">
    <source>
        <dbReference type="Proteomes" id="UP000028875"/>
    </source>
</evidence>
<proteinExistence type="predicted"/>
<dbReference type="AlphaFoldDB" id="A0A024QHQ2"/>
<dbReference type="Proteomes" id="UP000028875">
    <property type="component" value="Unassembled WGS sequence"/>
</dbReference>
<comment type="caution">
    <text evidence="1">The sequence shown here is derived from an EMBL/GenBank/DDBJ whole genome shotgun (WGS) entry which is preliminary data.</text>
</comment>
<dbReference type="EMBL" id="CCDP010000003">
    <property type="protein sequence ID" value="CDQ41787.1"/>
    <property type="molecule type" value="Genomic_DNA"/>
</dbReference>
<keyword evidence="2" id="KW-1185">Reference proteome</keyword>
<organism evidence="1 2">
    <name type="scientific">Virgibacillus massiliensis</name>
    <dbReference type="NCBI Taxonomy" id="1462526"/>
    <lineage>
        <taxon>Bacteria</taxon>
        <taxon>Bacillati</taxon>
        <taxon>Bacillota</taxon>
        <taxon>Bacilli</taxon>
        <taxon>Bacillales</taxon>
        <taxon>Bacillaceae</taxon>
        <taxon>Virgibacillus</taxon>
    </lineage>
</organism>
<protein>
    <recommendedName>
        <fullName evidence="3">F5/8 type C domain-containing protein</fullName>
    </recommendedName>
</protein>